<dbReference type="Proteomes" id="UP000221741">
    <property type="component" value="Segment"/>
</dbReference>
<evidence type="ECO:0000313" key="1">
    <source>
        <dbReference type="EMBL" id="AQT25409.1"/>
    </source>
</evidence>
<name>A0A1S6KVF4_9CAUD</name>
<organism evidence="1 2">
    <name type="scientific">Escherichia phage vB_EcoP_F</name>
    <dbReference type="NCBI Taxonomy" id="1933110"/>
    <lineage>
        <taxon>Viruses</taxon>
        <taxon>Duplodnaviria</taxon>
        <taxon>Heunggongvirae</taxon>
        <taxon>Uroviricota</taxon>
        <taxon>Caudoviricetes</taxon>
        <taxon>Autographivirales</taxon>
        <taxon>Autotranscriptaviridae</taxon>
        <taxon>Studiervirinae</taxon>
        <taxon>Kayfunavirus</taxon>
        <taxon>Kayfunavirus F</taxon>
    </lineage>
</organism>
<reference evidence="1 2" key="1">
    <citation type="submission" date="2016-12" db="EMBL/GenBank/DDBJ databases">
        <title>Biological and genomic characterisation of a historic collection of therapeutic bacteriophage.</title>
        <authorList>
            <person name="Baig A."/>
            <person name="Colom J."/>
            <person name="Atterbury R."/>
            <person name="Barrow P."/>
        </authorList>
    </citation>
    <scope>NUCLEOTIDE SEQUENCE [LARGE SCALE GENOMIC DNA]</scope>
</reference>
<gene>
    <name evidence="1" type="ORF">F_15</name>
</gene>
<accession>A0A1S6KVF4</accession>
<sequence>MQFAHRVSNVSGGNKVVTVTTVAGKGLVKVTMVPTGTAKAKGISQKELIQVIKWSHEKSLREEATK</sequence>
<dbReference type="EMBL" id="KY295894">
    <property type="protein sequence ID" value="AQT25409.1"/>
    <property type="molecule type" value="Genomic_DNA"/>
</dbReference>
<protein>
    <submittedName>
        <fullName evidence="1">Uncharacterized protein</fullName>
    </submittedName>
</protein>
<proteinExistence type="predicted"/>
<evidence type="ECO:0000313" key="2">
    <source>
        <dbReference type="Proteomes" id="UP000221741"/>
    </source>
</evidence>
<keyword evidence="2" id="KW-1185">Reference proteome</keyword>